<comment type="caution">
    <text evidence="4">The sequence shown here is derived from an EMBL/GenBank/DDBJ whole genome shotgun (WGS) entry which is preliminary data.</text>
</comment>
<evidence type="ECO:0000313" key="5">
    <source>
        <dbReference type="Proteomes" id="UP001195483"/>
    </source>
</evidence>
<dbReference type="InterPro" id="IPR002110">
    <property type="entry name" value="Ankyrin_rpt"/>
</dbReference>
<reference evidence="4" key="2">
    <citation type="journal article" date="2021" name="Genome Biol. Evol.">
        <title>Developing a high-quality reference genome for a parasitic bivalve with doubly uniparental inheritance (Bivalvia: Unionida).</title>
        <authorList>
            <person name="Smith C.H."/>
        </authorList>
    </citation>
    <scope>NUCLEOTIDE SEQUENCE</scope>
    <source>
        <strain evidence="4">CHS0354</strain>
        <tissue evidence="4">Mantle</tissue>
    </source>
</reference>
<keyword evidence="1" id="KW-0040">ANK repeat</keyword>
<evidence type="ECO:0000256" key="2">
    <source>
        <dbReference type="SAM" id="MobiDB-lite"/>
    </source>
</evidence>
<dbReference type="SUPFAM" id="SSF54236">
    <property type="entry name" value="Ubiquitin-like"/>
    <property type="match status" value="1"/>
</dbReference>
<feature type="compositionally biased region" description="Polar residues" evidence="2">
    <location>
        <begin position="425"/>
        <end position="449"/>
    </location>
</feature>
<dbReference type="Gene3D" id="1.25.40.20">
    <property type="entry name" value="Ankyrin repeat-containing domain"/>
    <property type="match status" value="1"/>
</dbReference>
<accession>A0AAE0RWP9</accession>
<gene>
    <name evidence="4" type="ORF">CHS0354_033866</name>
</gene>
<keyword evidence="5" id="KW-1185">Reference proteome</keyword>
<dbReference type="Proteomes" id="UP001195483">
    <property type="component" value="Unassembled WGS sequence"/>
</dbReference>
<dbReference type="InterPro" id="IPR029071">
    <property type="entry name" value="Ubiquitin-like_domsf"/>
</dbReference>
<dbReference type="PROSITE" id="PS50053">
    <property type="entry name" value="UBIQUITIN_2"/>
    <property type="match status" value="1"/>
</dbReference>
<feature type="region of interest" description="Disordered" evidence="2">
    <location>
        <begin position="406"/>
        <end position="452"/>
    </location>
</feature>
<dbReference type="PROSITE" id="PS50297">
    <property type="entry name" value="ANK_REP_REGION"/>
    <property type="match status" value="1"/>
</dbReference>
<sequence length="787" mass="90288">MPAEPVAEMDHTMPVQSCYSNEEPEESNIFVLFVVLPNEEVRTLRDLPSGITILYLKAKLELIAGIPAQIYTLIYPDGEVLEDSRRLIMQENIRDGYLLRMQLYENWESLYVAVTKNNIEHVFHSGGVHLRGNIIISQDETEKYYGVVTERGAVALYMASFLGLYRMVNMLLTVGVSCESVTHFGRTPFHAAVARDNENIIDLLLRSDSRVASVADWEGKTPMNIAREFSAIICTKKLRLMQINLRGMHSGGPFFHTRTKVSVEIPRVENSSAYTKFLKKQPQRPVTVADARLGSVLSQSSSVSLRKVPKDIPMQKSRKHISASAPLKEASTTNLAQSYKMAALSGKRVVTWQDIPNNNQHWHVVEFHPKRSSGGNTKSSTRTVTVLQQKKVLKFKNDPDIIYKYEPEQSIEDVDDNDDIPQSGLADTNQQNTDTSHSLKTPSQSNRLSKSMRILGAKYRKESHDNRRTMYRRINMVANQNRSDDSSSPKVHSDAFNQWLVRKRLGAERADDSNDSNQSESESDSEKNFPKRFRWKRKGEEKPSGIRPPGGRPVPNLIQTGSTAIGDSSGPPANTHIRAYKVWFEKNKRQYGYANSRRKTLSDFMSEKKKLEQKRQKLLLSAQTYEEWMDHTSEKQLLIDQILKANLEELKRIEEENFKARNVFSFEDWKEKLQIRELDEHRRQQVIQKAQEEIETQKKLGQSSSAVPFRVWLSKKKEAGYFSNFKDTDKEGRKVDNAAKRAEMEAAYEKWLTRKHTEEMKAIENQIKKEYMMPDALNETRMTSAVN</sequence>
<name>A0AAE0RWP9_9BIVA</name>
<reference evidence="4" key="3">
    <citation type="submission" date="2023-05" db="EMBL/GenBank/DDBJ databases">
        <authorList>
            <person name="Smith C.H."/>
        </authorList>
    </citation>
    <scope>NUCLEOTIDE SEQUENCE</scope>
    <source>
        <strain evidence="4">CHS0354</strain>
        <tissue evidence="4">Mantle</tissue>
    </source>
</reference>
<feature type="compositionally biased region" description="Acidic residues" evidence="2">
    <location>
        <begin position="409"/>
        <end position="419"/>
    </location>
</feature>
<dbReference type="InterPro" id="IPR036770">
    <property type="entry name" value="Ankyrin_rpt-contain_sf"/>
</dbReference>
<feature type="domain" description="Ubiquitin-like" evidence="3">
    <location>
        <begin position="52"/>
        <end position="103"/>
    </location>
</feature>
<feature type="repeat" description="ANK" evidence="1">
    <location>
        <begin position="184"/>
        <end position="216"/>
    </location>
</feature>
<evidence type="ECO:0000313" key="4">
    <source>
        <dbReference type="EMBL" id="KAK3581078.1"/>
    </source>
</evidence>
<evidence type="ECO:0000259" key="3">
    <source>
        <dbReference type="PROSITE" id="PS50053"/>
    </source>
</evidence>
<dbReference type="PROSITE" id="PS50088">
    <property type="entry name" value="ANK_REPEAT"/>
    <property type="match status" value="1"/>
</dbReference>
<reference evidence="4" key="1">
    <citation type="journal article" date="2021" name="Genome Biol. Evol.">
        <title>A High-Quality Reference Genome for a Parasitic Bivalve with Doubly Uniparental Inheritance (Bivalvia: Unionida).</title>
        <authorList>
            <person name="Smith C.H."/>
        </authorList>
    </citation>
    <scope>NUCLEOTIDE SEQUENCE</scope>
    <source>
        <strain evidence="4">CHS0354</strain>
    </source>
</reference>
<dbReference type="SMART" id="SM00248">
    <property type="entry name" value="ANK"/>
    <property type="match status" value="2"/>
</dbReference>
<dbReference type="AlphaFoldDB" id="A0AAE0RWP9"/>
<dbReference type="EMBL" id="JAEAOA010001977">
    <property type="protein sequence ID" value="KAK3581078.1"/>
    <property type="molecule type" value="Genomic_DNA"/>
</dbReference>
<dbReference type="InterPro" id="IPR039323">
    <property type="entry name" value="ANKRD_45/46/60"/>
</dbReference>
<dbReference type="SUPFAM" id="SSF48403">
    <property type="entry name" value="Ankyrin repeat"/>
    <property type="match status" value="1"/>
</dbReference>
<protein>
    <recommendedName>
        <fullName evidence="3">Ubiquitin-like domain-containing protein</fullName>
    </recommendedName>
</protein>
<evidence type="ECO:0000256" key="1">
    <source>
        <dbReference type="PROSITE-ProRule" id="PRU00023"/>
    </source>
</evidence>
<dbReference type="PANTHER" id="PTHR22677:SF4">
    <property type="entry name" value="USHER SYNDROME TYPE-1G PROTEIN-LIKE PROTEIN"/>
    <property type="match status" value="1"/>
</dbReference>
<dbReference type="InterPro" id="IPR000626">
    <property type="entry name" value="Ubiquitin-like_dom"/>
</dbReference>
<feature type="region of interest" description="Disordered" evidence="2">
    <location>
        <begin position="507"/>
        <end position="555"/>
    </location>
</feature>
<dbReference type="PANTHER" id="PTHR22677">
    <property type="entry name" value="ANKYRIN REPEAT DOMAIN-CONTAINING PROTEIN 60"/>
    <property type="match status" value="1"/>
</dbReference>
<dbReference type="Pfam" id="PF12796">
    <property type="entry name" value="Ank_2"/>
    <property type="match status" value="1"/>
</dbReference>
<organism evidence="4 5">
    <name type="scientific">Potamilus streckersoni</name>
    <dbReference type="NCBI Taxonomy" id="2493646"/>
    <lineage>
        <taxon>Eukaryota</taxon>
        <taxon>Metazoa</taxon>
        <taxon>Spiralia</taxon>
        <taxon>Lophotrochozoa</taxon>
        <taxon>Mollusca</taxon>
        <taxon>Bivalvia</taxon>
        <taxon>Autobranchia</taxon>
        <taxon>Heteroconchia</taxon>
        <taxon>Palaeoheterodonta</taxon>
        <taxon>Unionida</taxon>
        <taxon>Unionoidea</taxon>
        <taxon>Unionidae</taxon>
        <taxon>Ambleminae</taxon>
        <taxon>Lampsilini</taxon>
        <taxon>Potamilus</taxon>
    </lineage>
</organism>
<proteinExistence type="predicted"/>